<protein>
    <submittedName>
        <fullName evidence="1">Uncharacterized protein</fullName>
    </submittedName>
</protein>
<proteinExistence type="predicted"/>
<organism evidence="1">
    <name type="scientific">bioreactor metagenome</name>
    <dbReference type="NCBI Taxonomy" id="1076179"/>
    <lineage>
        <taxon>unclassified sequences</taxon>
        <taxon>metagenomes</taxon>
        <taxon>ecological metagenomes</taxon>
    </lineage>
</organism>
<gene>
    <name evidence="1" type="ORF">SDC9_180193</name>
</gene>
<comment type="caution">
    <text evidence="1">The sequence shown here is derived from an EMBL/GenBank/DDBJ whole genome shotgun (WGS) entry which is preliminary data.</text>
</comment>
<name>A0A645HA99_9ZZZZ</name>
<evidence type="ECO:0000313" key="1">
    <source>
        <dbReference type="EMBL" id="MPN32713.1"/>
    </source>
</evidence>
<dbReference type="EMBL" id="VSSQ01084872">
    <property type="protein sequence ID" value="MPN32713.1"/>
    <property type="molecule type" value="Genomic_DNA"/>
</dbReference>
<reference evidence="1" key="1">
    <citation type="submission" date="2019-08" db="EMBL/GenBank/DDBJ databases">
        <authorList>
            <person name="Kucharzyk K."/>
            <person name="Murdoch R.W."/>
            <person name="Higgins S."/>
            <person name="Loffler F."/>
        </authorList>
    </citation>
    <scope>NUCLEOTIDE SEQUENCE</scope>
</reference>
<sequence>MEGKLQKSRHDSYLRLYEELKPLKEWEEQKK</sequence>
<dbReference type="AlphaFoldDB" id="A0A645HA99"/>
<accession>A0A645HA99</accession>